<proteinExistence type="predicted"/>
<accession>A0ABV1K6R3</accession>
<name>A0ABV1K6R3_9PSEU</name>
<dbReference type="RefSeq" id="WP_349297266.1">
    <property type="nucleotide sequence ID" value="NZ_JBEDNQ010000002.1"/>
</dbReference>
<gene>
    <name evidence="4" type="ORF">WIS52_06845</name>
</gene>
<keyword evidence="1" id="KW-0560">Oxidoreductase</keyword>
<keyword evidence="2" id="KW-0520">NAD</keyword>
<sequence length="416" mass="45507">MRTEHTDVVVVGGGISGASAAAYLAANGLSVTMLEKQETYTDIVRGEWIAPWGVREAQHLGVEDAFGLGGAWEIREWTQWDETTDDPHTAETVDMTRFVPGVGGPLSFPHHTVCELMTEQAAETGATVVMGIKKMQVSHGIAPTVRYTGADGGEVELHARMVIGATGRGCTVGRQIGVSMATSVHHWGGGLRVEGIDDWPMDVQAMGTEADKMFMVFPQGDGTARLYINFPTKNKHRYRGPEGVETFIGDFELDCLPDRGENVYKAAKPIGPLKVWPSVSMFPEQSIVTDGVVLVGDEAGNADTVLGTGLSCSLRDTRTVCDILLESDDWSPPAFEPYLAERKFRMDRLHFGAGIIAKLHCEFGPEAAERRRRVRDLMADNFAAQVTGLLNMVPPEDVPEFGFSEFFAERLFREKV</sequence>
<dbReference type="InterPro" id="IPR002938">
    <property type="entry name" value="FAD-bd"/>
</dbReference>
<organism evidence="4 5">
    <name type="scientific">Pseudonocardia nematodicida</name>
    <dbReference type="NCBI Taxonomy" id="1206997"/>
    <lineage>
        <taxon>Bacteria</taxon>
        <taxon>Bacillati</taxon>
        <taxon>Actinomycetota</taxon>
        <taxon>Actinomycetes</taxon>
        <taxon>Pseudonocardiales</taxon>
        <taxon>Pseudonocardiaceae</taxon>
        <taxon>Pseudonocardia</taxon>
    </lineage>
</organism>
<evidence type="ECO:0000313" key="5">
    <source>
        <dbReference type="Proteomes" id="UP001494902"/>
    </source>
</evidence>
<comment type="caution">
    <text evidence="4">The sequence shown here is derived from an EMBL/GenBank/DDBJ whole genome shotgun (WGS) entry which is preliminary data.</text>
</comment>
<evidence type="ECO:0000259" key="3">
    <source>
        <dbReference type="Pfam" id="PF01494"/>
    </source>
</evidence>
<dbReference type="SUPFAM" id="SSF51905">
    <property type="entry name" value="FAD/NAD(P)-binding domain"/>
    <property type="match status" value="1"/>
</dbReference>
<dbReference type="Proteomes" id="UP001494902">
    <property type="component" value="Unassembled WGS sequence"/>
</dbReference>
<dbReference type="EMBL" id="JBEDNQ010000002">
    <property type="protein sequence ID" value="MEQ3550186.1"/>
    <property type="molecule type" value="Genomic_DNA"/>
</dbReference>
<dbReference type="PANTHER" id="PTHR43476">
    <property type="entry name" value="3-(3-HYDROXY-PHENYL)PROPIONATE/3-HYDROXYCINNAMIC ACID HYDROXYLASE"/>
    <property type="match status" value="1"/>
</dbReference>
<reference evidence="4 5" key="1">
    <citation type="submission" date="2024-03" db="EMBL/GenBank/DDBJ databases">
        <title>Draft genome sequence of Pseudonocardia nematodicida JCM 31783.</title>
        <authorList>
            <person name="Butdee W."/>
            <person name="Duangmal K."/>
        </authorList>
    </citation>
    <scope>NUCLEOTIDE SEQUENCE [LARGE SCALE GENOMIC DNA]</scope>
    <source>
        <strain evidence="4 5">JCM 31783</strain>
    </source>
</reference>
<dbReference type="PRINTS" id="PR00420">
    <property type="entry name" value="RNGMNOXGNASE"/>
</dbReference>
<keyword evidence="5" id="KW-1185">Reference proteome</keyword>
<dbReference type="InterPro" id="IPR036188">
    <property type="entry name" value="FAD/NAD-bd_sf"/>
</dbReference>
<dbReference type="Pfam" id="PF01494">
    <property type="entry name" value="FAD_binding_3"/>
    <property type="match status" value="1"/>
</dbReference>
<dbReference type="Gene3D" id="3.50.50.60">
    <property type="entry name" value="FAD/NAD(P)-binding domain"/>
    <property type="match status" value="1"/>
</dbReference>
<dbReference type="InterPro" id="IPR050631">
    <property type="entry name" value="PheA/TfdB_FAD_monoxygenase"/>
</dbReference>
<dbReference type="PANTHER" id="PTHR43476:SF4">
    <property type="entry name" value="BLR0106 PROTEIN"/>
    <property type="match status" value="1"/>
</dbReference>
<evidence type="ECO:0000313" key="4">
    <source>
        <dbReference type="EMBL" id="MEQ3550186.1"/>
    </source>
</evidence>
<protein>
    <submittedName>
        <fullName evidence="4">FAD-dependent oxidoreductase</fullName>
    </submittedName>
</protein>
<evidence type="ECO:0000256" key="1">
    <source>
        <dbReference type="ARBA" id="ARBA00023002"/>
    </source>
</evidence>
<evidence type="ECO:0000256" key="2">
    <source>
        <dbReference type="ARBA" id="ARBA00023027"/>
    </source>
</evidence>
<feature type="domain" description="FAD-binding" evidence="3">
    <location>
        <begin position="6"/>
        <end position="326"/>
    </location>
</feature>